<evidence type="ECO:0008006" key="5">
    <source>
        <dbReference type="Google" id="ProtNLM"/>
    </source>
</evidence>
<evidence type="ECO:0000256" key="2">
    <source>
        <dbReference type="SAM" id="MobiDB-lite"/>
    </source>
</evidence>
<name>A0ABQ5FA25_9ASTR</name>
<feature type="region of interest" description="Disordered" evidence="2">
    <location>
        <begin position="89"/>
        <end position="125"/>
    </location>
</feature>
<evidence type="ECO:0000313" key="4">
    <source>
        <dbReference type="Proteomes" id="UP001151760"/>
    </source>
</evidence>
<keyword evidence="1" id="KW-0175">Coiled coil</keyword>
<keyword evidence="4" id="KW-1185">Reference proteome</keyword>
<evidence type="ECO:0000313" key="3">
    <source>
        <dbReference type="EMBL" id="GJT60029.1"/>
    </source>
</evidence>
<gene>
    <name evidence="3" type="ORF">Tco_1003562</name>
</gene>
<proteinExistence type="predicted"/>
<evidence type="ECO:0000256" key="1">
    <source>
        <dbReference type="SAM" id="Coils"/>
    </source>
</evidence>
<accession>A0ABQ5FA25</accession>
<sequence length="380" mass="43126">MVRPRRQGIICRRRKCGETEPKMMNKRDSGAIRISGEKSFRLKANQSEEHIPNPSREKIIRLDMKSMQDQVRAGVISYKTDQDILDEVVPSTNRQNMSGKGRKLPGGGSTSRRRGPQAFPDAISQEELDRILRQKDQEAELLRKQTAEAQQRAYLAALKADAAYQNSETMYGAIGNNDVREDNQQSGGDYSEDEEGDNEENRSKFFQHGGDEEKKVSWVAWSKVSVPLKSWMPYGKIMLLSRQKVPVITVSLSDLVAILEWNMAFTYVVCNYGVLVKLSKRRAFWSLNEDILKTYDSDNQYAVSIKEDTAYPCLHSPKTTKPNTPYPEEGYTPLALDRLPRRWNLSARGIDIPLSPCPSCNGNVESSSHFFLDCDFAKEV</sequence>
<reference evidence="3" key="1">
    <citation type="journal article" date="2022" name="Int. J. Mol. Sci.">
        <title>Draft Genome of Tanacetum Coccineum: Genomic Comparison of Closely Related Tanacetum-Family Plants.</title>
        <authorList>
            <person name="Yamashiro T."/>
            <person name="Shiraishi A."/>
            <person name="Nakayama K."/>
            <person name="Satake H."/>
        </authorList>
    </citation>
    <scope>NUCLEOTIDE SEQUENCE</scope>
</reference>
<organism evidence="3 4">
    <name type="scientific">Tanacetum coccineum</name>
    <dbReference type="NCBI Taxonomy" id="301880"/>
    <lineage>
        <taxon>Eukaryota</taxon>
        <taxon>Viridiplantae</taxon>
        <taxon>Streptophyta</taxon>
        <taxon>Embryophyta</taxon>
        <taxon>Tracheophyta</taxon>
        <taxon>Spermatophyta</taxon>
        <taxon>Magnoliopsida</taxon>
        <taxon>eudicotyledons</taxon>
        <taxon>Gunneridae</taxon>
        <taxon>Pentapetalae</taxon>
        <taxon>asterids</taxon>
        <taxon>campanulids</taxon>
        <taxon>Asterales</taxon>
        <taxon>Asteraceae</taxon>
        <taxon>Asteroideae</taxon>
        <taxon>Anthemideae</taxon>
        <taxon>Anthemidinae</taxon>
        <taxon>Tanacetum</taxon>
    </lineage>
</organism>
<feature type="region of interest" description="Disordered" evidence="2">
    <location>
        <begin position="174"/>
        <end position="207"/>
    </location>
</feature>
<feature type="coiled-coil region" evidence="1">
    <location>
        <begin position="125"/>
        <end position="152"/>
    </location>
</feature>
<protein>
    <recommendedName>
        <fullName evidence="5">Reverse transcriptase zinc-binding domain-containing protein</fullName>
    </recommendedName>
</protein>
<reference evidence="3" key="2">
    <citation type="submission" date="2022-01" db="EMBL/GenBank/DDBJ databases">
        <authorList>
            <person name="Yamashiro T."/>
            <person name="Shiraishi A."/>
            <person name="Satake H."/>
            <person name="Nakayama K."/>
        </authorList>
    </citation>
    <scope>NUCLEOTIDE SEQUENCE</scope>
</reference>
<dbReference type="EMBL" id="BQNB010017161">
    <property type="protein sequence ID" value="GJT60029.1"/>
    <property type="molecule type" value="Genomic_DNA"/>
</dbReference>
<comment type="caution">
    <text evidence="3">The sequence shown here is derived from an EMBL/GenBank/DDBJ whole genome shotgun (WGS) entry which is preliminary data.</text>
</comment>
<dbReference type="Proteomes" id="UP001151760">
    <property type="component" value="Unassembled WGS sequence"/>
</dbReference>